<proteinExistence type="predicted"/>
<gene>
    <name evidence="2" type="ORF">N0K08_10790</name>
</gene>
<dbReference type="InterPro" id="IPR002934">
    <property type="entry name" value="Polymerase_NTP_transf_dom"/>
</dbReference>
<dbReference type="RefSeq" id="WP_261500302.1">
    <property type="nucleotide sequence ID" value="NZ_JAODYH010000004.1"/>
</dbReference>
<reference evidence="2 3" key="1">
    <citation type="submission" date="2022-09" db="EMBL/GenBank/DDBJ databases">
        <title>Draft genome of isolate Be4.</title>
        <authorList>
            <person name="Sanchez-Castro I."/>
            <person name="Martinez-Rodriguez P."/>
            <person name="Descostes M."/>
            <person name="Merroun M."/>
        </authorList>
    </citation>
    <scope>NUCLEOTIDE SEQUENCE [LARGE SCALE GENOMIC DNA]</scope>
    <source>
        <strain evidence="2 3">Be4</strain>
    </source>
</reference>
<dbReference type="EMBL" id="JAODYH010000004">
    <property type="protein sequence ID" value="MCT9811121.1"/>
    <property type="molecule type" value="Genomic_DNA"/>
</dbReference>
<dbReference type="SUPFAM" id="SSF81301">
    <property type="entry name" value="Nucleotidyltransferase"/>
    <property type="match status" value="1"/>
</dbReference>
<comment type="caution">
    <text evidence="2">The sequence shown here is derived from an EMBL/GenBank/DDBJ whole genome shotgun (WGS) entry which is preliminary data.</text>
</comment>
<evidence type="ECO:0000313" key="3">
    <source>
        <dbReference type="Proteomes" id="UP001525968"/>
    </source>
</evidence>
<sequence>MDKRTGIDASGYIRTVGHVPLQAAFLAVVEDLHSMLLRSVLPQVESAYLYGSIARGDAVPGRSDLDVVLVLADKPALQDNLEIESARRALECRHPEVSKVDFDVGFLEEVQAPENLHRWGFWLRHHCRCIYGYDLSRDFEPFRPSRTIARAVNGDFSSVLERYAQRIETEADGATLARFRREASRKLIRATNVLRPVTSNHWPESLEDHMALFSDSYPDMAQQIEFFHMFAAPPGNEPPHIVATDFSDRLRAFSLWMQQAL</sequence>
<evidence type="ECO:0000313" key="2">
    <source>
        <dbReference type="EMBL" id="MCT9811121.1"/>
    </source>
</evidence>
<dbReference type="Proteomes" id="UP001525968">
    <property type="component" value="Unassembled WGS sequence"/>
</dbReference>
<dbReference type="InterPro" id="IPR043519">
    <property type="entry name" value="NT_sf"/>
</dbReference>
<accession>A0ABT2PKX4</accession>
<protein>
    <submittedName>
        <fullName evidence="2">Nucleotidyltransferase domain-containing protein</fullName>
    </submittedName>
</protein>
<name>A0ABT2PKX4_9BURK</name>
<dbReference type="Pfam" id="PF01909">
    <property type="entry name" value="NTP_transf_2"/>
    <property type="match status" value="1"/>
</dbReference>
<dbReference type="Gene3D" id="3.30.460.10">
    <property type="entry name" value="Beta Polymerase, domain 2"/>
    <property type="match status" value="1"/>
</dbReference>
<feature type="domain" description="Polymerase nucleotidyl transferase" evidence="1">
    <location>
        <begin position="42"/>
        <end position="84"/>
    </location>
</feature>
<dbReference type="PROSITE" id="PS50152">
    <property type="entry name" value="25A_SYNTH_3"/>
    <property type="match status" value="1"/>
</dbReference>
<evidence type="ECO:0000259" key="1">
    <source>
        <dbReference type="Pfam" id="PF01909"/>
    </source>
</evidence>
<keyword evidence="3" id="KW-1185">Reference proteome</keyword>
<dbReference type="CDD" id="cd05403">
    <property type="entry name" value="NT_KNTase_like"/>
    <property type="match status" value="1"/>
</dbReference>
<organism evidence="2 3">
    <name type="scientific">Acidovorax bellezanensis</name>
    <dbReference type="NCBI Taxonomy" id="2976702"/>
    <lineage>
        <taxon>Bacteria</taxon>
        <taxon>Pseudomonadati</taxon>
        <taxon>Pseudomonadota</taxon>
        <taxon>Betaproteobacteria</taxon>
        <taxon>Burkholderiales</taxon>
        <taxon>Comamonadaceae</taxon>
        <taxon>Acidovorax</taxon>
    </lineage>
</organism>